<dbReference type="InterPro" id="IPR001087">
    <property type="entry name" value="GDSL"/>
</dbReference>
<dbReference type="Gene3D" id="3.40.50.1110">
    <property type="entry name" value="SGNH hydrolase"/>
    <property type="match status" value="1"/>
</dbReference>
<organism evidence="6 7">
    <name type="scientific">Urochloa decumbens</name>
    <dbReference type="NCBI Taxonomy" id="240449"/>
    <lineage>
        <taxon>Eukaryota</taxon>
        <taxon>Viridiplantae</taxon>
        <taxon>Streptophyta</taxon>
        <taxon>Embryophyta</taxon>
        <taxon>Tracheophyta</taxon>
        <taxon>Spermatophyta</taxon>
        <taxon>Magnoliopsida</taxon>
        <taxon>Liliopsida</taxon>
        <taxon>Poales</taxon>
        <taxon>Poaceae</taxon>
        <taxon>PACMAD clade</taxon>
        <taxon>Panicoideae</taxon>
        <taxon>Panicodae</taxon>
        <taxon>Paniceae</taxon>
        <taxon>Melinidinae</taxon>
        <taxon>Urochloa</taxon>
    </lineage>
</organism>
<dbReference type="GO" id="GO:0016787">
    <property type="term" value="F:hydrolase activity"/>
    <property type="evidence" value="ECO:0007669"/>
    <property type="project" value="UniProtKB-KW"/>
</dbReference>
<evidence type="ECO:0000256" key="1">
    <source>
        <dbReference type="ARBA" id="ARBA00008668"/>
    </source>
</evidence>
<reference evidence="6 7" key="2">
    <citation type="submission" date="2024-10" db="EMBL/GenBank/DDBJ databases">
        <authorList>
            <person name="Ryan C."/>
        </authorList>
    </citation>
    <scope>NUCLEOTIDE SEQUENCE [LARGE SCALE GENOMIC DNA]</scope>
</reference>
<dbReference type="InterPro" id="IPR036514">
    <property type="entry name" value="SGNH_hydro_sf"/>
</dbReference>
<name>A0ABC8ZTB2_9POAL</name>
<comment type="similarity">
    <text evidence="1">Belongs to the 'GDSL' lipolytic enzyme family.</text>
</comment>
<dbReference type="PANTHER" id="PTHR22835:SF660">
    <property type="entry name" value="GDSL ESTERASE_LIPASE"/>
    <property type="match status" value="1"/>
</dbReference>
<gene>
    <name evidence="6" type="ORF">URODEC1_LOCUS47536</name>
</gene>
<dbReference type="PANTHER" id="PTHR22835">
    <property type="entry name" value="ZINC FINGER FYVE DOMAIN CONTAINING PROTEIN"/>
    <property type="match status" value="1"/>
</dbReference>
<protein>
    <recommendedName>
        <fullName evidence="8">GDSL esterase/lipase</fullName>
    </recommendedName>
</protein>
<dbReference type="CDD" id="cd01837">
    <property type="entry name" value="SGNH_plant_lipase_like"/>
    <property type="match status" value="1"/>
</dbReference>
<accession>A0ABC8ZTB2</accession>
<reference evidence="7" key="1">
    <citation type="submission" date="2024-06" db="EMBL/GenBank/DDBJ databases">
        <authorList>
            <person name="Ryan C."/>
        </authorList>
    </citation>
    <scope>NUCLEOTIDE SEQUENCE [LARGE SCALE GENOMIC DNA]</scope>
</reference>
<evidence type="ECO:0000256" key="4">
    <source>
        <dbReference type="ARBA" id="ARBA00023180"/>
    </source>
</evidence>
<evidence type="ECO:0000313" key="7">
    <source>
        <dbReference type="Proteomes" id="UP001497457"/>
    </source>
</evidence>
<keyword evidence="3" id="KW-0378">Hydrolase</keyword>
<keyword evidence="4" id="KW-0325">Glycoprotein</keyword>
<keyword evidence="7" id="KW-1185">Reference proteome</keyword>
<dbReference type="InterPro" id="IPR035669">
    <property type="entry name" value="SGNH_plant_lipase-like"/>
</dbReference>
<dbReference type="AlphaFoldDB" id="A0ABC8ZTB2"/>
<feature type="chain" id="PRO_5044820414" description="GDSL esterase/lipase" evidence="5">
    <location>
        <begin position="24"/>
        <end position="383"/>
    </location>
</feature>
<evidence type="ECO:0000256" key="5">
    <source>
        <dbReference type="SAM" id="SignalP"/>
    </source>
</evidence>
<evidence type="ECO:0000256" key="2">
    <source>
        <dbReference type="ARBA" id="ARBA00022729"/>
    </source>
</evidence>
<dbReference type="Proteomes" id="UP001497457">
    <property type="component" value="Chromosome 19rd"/>
</dbReference>
<dbReference type="Pfam" id="PF00657">
    <property type="entry name" value="Lipase_GDSL"/>
    <property type="match status" value="1"/>
</dbReference>
<evidence type="ECO:0008006" key="8">
    <source>
        <dbReference type="Google" id="ProtNLM"/>
    </source>
</evidence>
<feature type="signal peptide" evidence="5">
    <location>
        <begin position="1"/>
        <end position="23"/>
    </location>
</feature>
<dbReference type="SUPFAM" id="SSF52266">
    <property type="entry name" value="SGNH hydrolase"/>
    <property type="match status" value="1"/>
</dbReference>
<proteinExistence type="inferred from homology"/>
<sequence>MRFSAGVLLGFLVLPCLLYGADGNVLWPKKKPLFPAIFSFGDSYADTGNYIIEVDPRPYNFSPYGVTFGRPTGRASDGLLPVDYVADGVGLPFVPPYLDKTQNFSEGANFAVIGARALDQTFFLQQNITFAAPMNSSLSVQLRWFEELRPSLCNTTRDCGDYLGKSLFFVGEIGGNDYLACLSAKTVEQTKRICVPAVINAIAAAAENTQSLMVWLQSLIQHGARRIVLPGNVPMGCLPAILTFYPSPNVSDYDSYGCLRKINALARYHNELLRRSARALRIKYPDAKIAFADYYQPVLAFLRTPELFGFDRNRTLVACCGGGGQYNFNPAAFCGFPGATACADPARSVSWDGIHLTQPAFKNIAKSWLVGPILSVALGLPFV</sequence>
<evidence type="ECO:0000256" key="3">
    <source>
        <dbReference type="ARBA" id="ARBA00022801"/>
    </source>
</evidence>
<evidence type="ECO:0000313" key="6">
    <source>
        <dbReference type="EMBL" id="CAL4966012.1"/>
    </source>
</evidence>
<dbReference type="EMBL" id="OZ075129">
    <property type="protein sequence ID" value="CAL4966012.1"/>
    <property type="molecule type" value="Genomic_DNA"/>
</dbReference>
<keyword evidence="2 5" id="KW-0732">Signal</keyword>